<keyword evidence="5 7" id="KW-1133">Transmembrane helix</keyword>
<evidence type="ECO:0000256" key="6">
    <source>
        <dbReference type="ARBA" id="ARBA00023136"/>
    </source>
</evidence>
<gene>
    <name evidence="9" type="primary">phnE</name>
    <name evidence="9" type="ORF">SMD27_11325</name>
</gene>
<dbReference type="PANTHER" id="PTHR30043">
    <property type="entry name" value="PHOSPHONATES TRANSPORT SYSTEM PERMEASE PROTEIN"/>
    <property type="match status" value="1"/>
</dbReference>
<evidence type="ECO:0000256" key="2">
    <source>
        <dbReference type="ARBA" id="ARBA00022448"/>
    </source>
</evidence>
<proteinExistence type="inferred from homology"/>
<dbReference type="RefSeq" id="WP_320508472.1">
    <property type="nucleotide sequence ID" value="NZ_JAXCLW010000002.1"/>
</dbReference>
<protein>
    <submittedName>
        <fullName evidence="9">Phosphonate ABC transporter, permease protein PhnE</fullName>
    </submittedName>
</protein>
<feature type="transmembrane region" description="Helical" evidence="7">
    <location>
        <begin position="86"/>
        <end position="110"/>
    </location>
</feature>
<accession>A0ABU5EBB3</accession>
<evidence type="ECO:0000313" key="9">
    <source>
        <dbReference type="EMBL" id="MDY0883436.1"/>
    </source>
</evidence>
<evidence type="ECO:0000256" key="4">
    <source>
        <dbReference type="ARBA" id="ARBA00022692"/>
    </source>
</evidence>
<comment type="similarity">
    <text evidence="7">Belongs to the binding-protein-dependent transport system permease family.</text>
</comment>
<keyword evidence="2 7" id="KW-0813">Transport</keyword>
<keyword evidence="10" id="KW-1185">Reference proteome</keyword>
<dbReference type="NCBIfam" id="TIGR01097">
    <property type="entry name" value="PhnE"/>
    <property type="match status" value="1"/>
</dbReference>
<dbReference type="Gene3D" id="1.10.3720.10">
    <property type="entry name" value="MetI-like"/>
    <property type="match status" value="1"/>
</dbReference>
<evidence type="ECO:0000313" key="10">
    <source>
        <dbReference type="Proteomes" id="UP001279642"/>
    </source>
</evidence>
<evidence type="ECO:0000256" key="3">
    <source>
        <dbReference type="ARBA" id="ARBA00022475"/>
    </source>
</evidence>
<name>A0ABU5EBB3_9PROT</name>
<dbReference type="PROSITE" id="PS50928">
    <property type="entry name" value="ABC_TM1"/>
    <property type="match status" value="1"/>
</dbReference>
<keyword evidence="3" id="KW-1003">Cell membrane</keyword>
<organism evidence="9 10">
    <name type="scientific">Dongia soli</name>
    <dbReference type="NCBI Taxonomy" id="600628"/>
    <lineage>
        <taxon>Bacteria</taxon>
        <taxon>Pseudomonadati</taxon>
        <taxon>Pseudomonadota</taxon>
        <taxon>Alphaproteobacteria</taxon>
        <taxon>Rhodospirillales</taxon>
        <taxon>Dongiaceae</taxon>
        <taxon>Dongia</taxon>
    </lineage>
</organism>
<sequence>MMSQAREMGEISRQENNVAEKRRWPVYFIWGAVLVLHAWAWRGTEMNPVALIEYSGNMASFAAGFFPPDFHNLSRTLHEMLITCQIALWGTTLAVLTSAPLAFLTAGNVAPWWVVQPVRRCMDALRAINEMVFAMLFVVAVGLGPFAGVLALWLHTTGVCVKLFSEAVETADPRPVEAIRMAGGGFIARALHGLLPQVMPHWISLSLYRFESNVRSATVIGIVGAGGVGDLLWEYIRSFDYGRTAGVIAVIVLVVCAIDVLSQQLRRRIV</sequence>
<feature type="domain" description="ABC transmembrane type-1" evidence="8">
    <location>
        <begin position="80"/>
        <end position="262"/>
    </location>
</feature>
<reference evidence="9 10" key="1">
    <citation type="journal article" date="2016" name="Antonie Van Leeuwenhoek">
        <title>Dongia soli sp. nov., isolated from soil from Dokdo, Korea.</title>
        <authorList>
            <person name="Kim D.U."/>
            <person name="Lee H."/>
            <person name="Kim H."/>
            <person name="Kim S.G."/>
            <person name="Ka J.O."/>
        </authorList>
    </citation>
    <scope>NUCLEOTIDE SEQUENCE [LARGE SCALE GENOMIC DNA]</scope>
    <source>
        <strain evidence="9 10">D78</strain>
    </source>
</reference>
<dbReference type="InterPro" id="IPR000515">
    <property type="entry name" value="MetI-like"/>
</dbReference>
<feature type="transmembrane region" description="Helical" evidence="7">
    <location>
        <begin position="241"/>
        <end position="261"/>
    </location>
</feature>
<dbReference type="Pfam" id="PF00528">
    <property type="entry name" value="BPD_transp_1"/>
    <property type="match status" value="1"/>
</dbReference>
<dbReference type="EMBL" id="JAXCLW010000002">
    <property type="protein sequence ID" value="MDY0883436.1"/>
    <property type="molecule type" value="Genomic_DNA"/>
</dbReference>
<evidence type="ECO:0000256" key="5">
    <source>
        <dbReference type="ARBA" id="ARBA00022989"/>
    </source>
</evidence>
<keyword evidence="4 7" id="KW-0812">Transmembrane</keyword>
<feature type="transmembrane region" description="Helical" evidence="7">
    <location>
        <begin position="24"/>
        <end position="41"/>
    </location>
</feature>
<evidence type="ECO:0000256" key="1">
    <source>
        <dbReference type="ARBA" id="ARBA00004651"/>
    </source>
</evidence>
<keyword evidence="6 7" id="KW-0472">Membrane</keyword>
<comment type="caution">
    <text evidence="9">The sequence shown here is derived from an EMBL/GenBank/DDBJ whole genome shotgun (WGS) entry which is preliminary data.</text>
</comment>
<dbReference type="PANTHER" id="PTHR30043:SF1">
    <property type="entry name" value="ABC TRANSPORT SYSTEM PERMEASE PROTEIN P69"/>
    <property type="match status" value="1"/>
</dbReference>
<feature type="transmembrane region" description="Helical" evidence="7">
    <location>
        <begin position="131"/>
        <end position="154"/>
    </location>
</feature>
<dbReference type="InterPro" id="IPR005769">
    <property type="entry name" value="PhnE/PtxC"/>
</dbReference>
<comment type="subcellular location">
    <subcellularLocation>
        <location evidence="1 7">Cell membrane</location>
        <topology evidence="1 7">Multi-pass membrane protein</topology>
    </subcellularLocation>
</comment>
<dbReference type="InterPro" id="IPR035906">
    <property type="entry name" value="MetI-like_sf"/>
</dbReference>
<evidence type="ECO:0000259" key="8">
    <source>
        <dbReference type="PROSITE" id="PS50928"/>
    </source>
</evidence>
<dbReference type="Proteomes" id="UP001279642">
    <property type="component" value="Unassembled WGS sequence"/>
</dbReference>
<evidence type="ECO:0000256" key="7">
    <source>
        <dbReference type="RuleBase" id="RU363032"/>
    </source>
</evidence>
<dbReference type="SUPFAM" id="SSF161098">
    <property type="entry name" value="MetI-like"/>
    <property type="match status" value="1"/>
</dbReference>